<evidence type="ECO:0000313" key="1">
    <source>
        <dbReference type="EMBL" id="GFD30428.1"/>
    </source>
</evidence>
<protein>
    <submittedName>
        <fullName evidence="1">Uncharacterized protein</fullName>
    </submittedName>
</protein>
<proteinExistence type="predicted"/>
<comment type="caution">
    <text evidence="1">The sequence shown here is derived from an EMBL/GenBank/DDBJ whole genome shotgun (WGS) entry which is preliminary data.</text>
</comment>
<name>A0A699V9Y0_TANCI</name>
<feature type="non-terminal residue" evidence="1">
    <location>
        <position position="1"/>
    </location>
</feature>
<accession>A0A699V9Y0</accession>
<dbReference type="AlphaFoldDB" id="A0A699V9Y0"/>
<gene>
    <name evidence="1" type="ORF">Tci_902397</name>
</gene>
<sequence>TNMVIHTAKTEMMRLVAESEYVDMNADEFDKEIGSADGLQPEQADMNCVHALNKPHLHEIRVVPSKHEADQHSLCANPLPV</sequence>
<reference evidence="1" key="1">
    <citation type="journal article" date="2019" name="Sci. Rep.">
        <title>Draft genome of Tanacetum cinerariifolium, the natural source of mosquito coil.</title>
        <authorList>
            <person name="Yamashiro T."/>
            <person name="Shiraishi A."/>
            <person name="Satake H."/>
            <person name="Nakayama K."/>
        </authorList>
    </citation>
    <scope>NUCLEOTIDE SEQUENCE</scope>
</reference>
<organism evidence="1">
    <name type="scientific">Tanacetum cinerariifolium</name>
    <name type="common">Dalmatian daisy</name>
    <name type="synonym">Chrysanthemum cinerariifolium</name>
    <dbReference type="NCBI Taxonomy" id="118510"/>
    <lineage>
        <taxon>Eukaryota</taxon>
        <taxon>Viridiplantae</taxon>
        <taxon>Streptophyta</taxon>
        <taxon>Embryophyta</taxon>
        <taxon>Tracheophyta</taxon>
        <taxon>Spermatophyta</taxon>
        <taxon>Magnoliopsida</taxon>
        <taxon>eudicotyledons</taxon>
        <taxon>Gunneridae</taxon>
        <taxon>Pentapetalae</taxon>
        <taxon>asterids</taxon>
        <taxon>campanulids</taxon>
        <taxon>Asterales</taxon>
        <taxon>Asteraceae</taxon>
        <taxon>Asteroideae</taxon>
        <taxon>Anthemideae</taxon>
        <taxon>Anthemidinae</taxon>
        <taxon>Tanacetum</taxon>
    </lineage>
</organism>
<dbReference type="EMBL" id="BKCJ011403835">
    <property type="protein sequence ID" value="GFD30428.1"/>
    <property type="molecule type" value="Genomic_DNA"/>
</dbReference>